<proteinExistence type="predicted"/>
<reference evidence="4" key="1">
    <citation type="journal article" date="2019" name="Int. J. Syst. Evol. Microbiol.">
        <title>The Global Catalogue of Microorganisms (GCM) 10K type strain sequencing project: providing services to taxonomists for standard genome sequencing and annotation.</title>
        <authorList>
            <consortium name="The Broad Institute Genomics Platform"/>
            <consortium name="The Broad Institute Genome Sequencing Center for Infectious Disease"/>
            <person name="Wu L."/>
            <person name="Ma J."/>
        </authorList>
    </citation>
    <scope>NUCLEOTIDE SEQUENCE [LARGE SCALE GENOMIC DNA]</scope>
    <source>
        <strain evidence="4">CCUG 73951</strain>
    </source>
</reference>
<keyword evidence="3" id="KW-0804">Transcription</keyword>
<dbReference type="Proteomes" id="UP001596494">
    <property type="component" value="Unassembled WGS sequence"/>
</dbReference>
<feature type="region of interest" description="Disordered" evidence="1">
    <location>
        <begin position="1"/>
        <end position="32"/>
    </location>
</feature>
<keyword evidence="2" id="KW-1133">Transmembrane helix</keyword>
<organism evidence="3 4">
    <name type="scientific">Halobacillus campisalis</name>
    <dbReference type="NCBI Taxonomy" id="435909"/>
    <lineage>
        <taxon>Bacteria</taxon>
        <taxon>Bacillati</taxon>
        <taxon>Bacillota</taxon>
        <taxon>Bacilli</taxon>
        <taxon>Bacillales</taxon>
        <taxon>Bacillaceae</taxon>
        <taxon>Halobacillus</taxon>
    </lineage>
</organism>
<dbReference type="InterPro" id="IPR024596">
    <property type="entry name" value="RNApol_su_b/EpuA"/>
</dbReference>
<feature type="compositionally biased region" description="Basic and acidic residues" evidence="1">
    <location>
        <begin position="17"/>
        <end position="28"/>
    </location>
</feature>
<dbReference type="Pfam" id="PF11772">
    <property type="entry name" value="EpuA"/>
    <property type="match status" value="1"/>
</dbReference>
<dbReference type="GO" id="GO:0000428">
    <property type="term" value="C:DNA-directed RNA polymerase complex"/>
    <property type="evidence" value="ECO:0007669"/>
    <property type="project" value="UniProtKB-KW"/>
</dbReference>
<evidence type="ECO:0000256" key="1">
    <source>
        <dbReference type="SAM" id="MobiDB-lite"/>
    </source>
</evidence>
<comment type="caution">
    <text evidence="3">The sequence shown here is derived from an EMBL/GenBank/DDBJ whole genome shotgun (WGS) entry which is preliminary data.</text>
</comment>
<protein>
    <submittedName>
        <fullName evidence="3">DNA-directed RNA polymerase subunit beta</fullName>
    </submittedName>
</protein>
<dbReference type="EMBL" id="JBHTBY010000001">
    <property type="protein sequence ID" value="MFC7319332.1"/>
    <property type="molecule type" value="Genomic_DNA"/>
</dbReference>
<sequence length="88" mass="9820">MATEEKNKNVKQKKKQTKGEKKPVEKRPGSSRRRAVPIWLRIVLVLVLSVVALVVGLMIGYGVIGDGNPLDALNWSTWQHIIDIMTGN</sequence>
<name>A0ABW2JZ19_9BACI</name>
<keyword evidence="2" id="KW-0472">Membrane</keyword>
<keyword evidence="4" id="KW-1185">Reference proteome</keyword>
<evidence type="ECO:0000256" key="2">
    <source>
        <dbReference type="SAM" id="Phobius"/>
    </source>
</evidence>
<feature type="transmembrane region" description="Helical" evidence="2">
    <location>
        <begin position="38"/>
        <end position="64"/>
    </location>
</feature>
<evidence type="ECO:0000313" key="3">
    <source>
        <dbReference type="EMBL" id="MFC7319332.1"/>
    </source>
</evidence>
<dbReference type="RefSeq" id="WP_289216100.1">
    <property type="nucleotide sequence ID" value="NZ_JAPVRC010000005.1"/>
</dbReference>
<accession>A0ABW2JZ19</accession>
<evidence type="ECO:0000313" key="4">
    <source>
        <dbReference type="Proteomes" id="UP001596494"/>
    </source>
</evidence>
<keyword evidence="2" id="KW-0812">Transmembrane</keyword>
<gene>
    <name evidence="3" type="ORF">ACFQMN_00360</name>
</gene>
<keyword evidence="3" id="KW-0240">DNA-directed RNA polymerase</keyword>